<comment type="caution">
    <text evidence="1">The sequence shown here is derived from an EMBL/GenBank/DDBJ whole genome shotgun (WGS) entry which is preliminary data.</text>
</comment>
<gene>
    <name evidence="1" type="ORF">DF286_06430</name>
</gene>
<proteinExistence type="predicted"/>
<reference evidence="1 2" key="1">
    <citation type="submission" date="2018-05" db="EMBL/GenBank/DDBJ databases">
        <title>Genome of Sphingosinicella humi QZX222.</title>
        <authorList>
            <person name="Qiao Z."/>
            <person name="Wang G."/>
        </authorList>
    </citation>
    <scope>NUCLEOTIDE SEQUENCE [LARGE SCALE GENOMIC DNA]</scope>
    <source>
        <strain evidence="1 2">QZX222</strain>
    </source>
</reference>
<organism evidence="1 2">
    <name type="scientific">Allosphingosinicella humi</name>
    <dbReference type="NCBI Taxonomy" id="2068657"/>
    <lineage>
        <taxon>Bacteria</taxon>
        <taxon>Pseudomonadati</taxon>
        <taxon>Pseudomonadota</taxon>
        <taxon>Alphaproteobacteria</taxon>
        <taxon>Sphingomonadales</taxon>
        <taxon>Sphingomonadaceae</taxon>
        <taxon>Allosphingosinicella</taxon>
    </lineage>
</organism>
<name>A0A2U2J2M3_9SPHN</name>
<dbReference type="AlphaFoldDB" id="A0A2U2J2M3"/>
<evidence type="ECO:0000313" key="1">
    <source>
        <dbReference type="EMBL" id="PWG02542.1"/>
    </source>
</evidence>
<keyword evidence="2" id="KW-1185">Reference proteome</keyword>
<dbReference type="Proteomes" id="UP000245916">
    <property type="component" value="Unassembled WGS sequence"/>
</dbReference>
<evidence type="ECO:0000313" key="2">
    <source>
        <dbReference type="Proteomes" id="UP000245916"/>
    </source>
</evidence>
<accession>A0A2U2J2M3</accession>
<protein>
    <submittedName>
        <fullName evidence="1">Uncharacterized protein</fullName>
    </submittedName>
</protein>
<sequence>MMGPAFYVMAILGCGEADAACEPVGVTEQMYESIEACTEATPDAVNHHSDLAYPVVVAQCQPGDQAVSYKILPQEVDLPEPQREPDFRRATLRKGPVQI</sequence>
<dbReference type="EMBL" id="QFFF01000001">
    <property type="protein sequence ID" value="PWG02542.1"/>
    <property type="molecule type" value="Genomic_DNA"/>
</dbReference>